<proteinExistence type="predicted"/>
<feature type="region of interest" description="Disordered" evidence="1">
    <location>
        <begin position="26"/>
        <end position="47"/>
    </location>
</feature>
<name>A0ABX1JSJ1_9MICC</name>
<dbReference type="CDD" id="cd04301">
    <property type="entry name" value="NAT_SF"/>
    <property type="match status" value="1"/>
</dbReference>
<gene>
    <name evidence="3" type="ORF">HER39_15815</name>
</gene>
<reference evidence="3 4" key="1">
    <citation type="submission" date="2020-04" db="EMBL/GenBank/DDBJ databases">
        <authorList>
            <person name="Liu S."/>
        </authorList>
    </citation>
    <scope>NUCLEOTIDE SEQUENCE [LARGE SCALE GENOMIC DNA]</scope>
    <source>
        <strain evidence="3 4">CGMCC 1.15091</strain>
    </source>
</reference>
<dbReference type="Gene3D" id="3.40.630.30">
    <property type="match status" value="1"/>
</dbReference>
<protein>
    <submittedName>
        <fullName evidence="3">N-acetyltransferase</fullName>
    </submittedName>
</protein>
<sequence>MQHPRLTIREVPWSNPVGADLRAAQQSELNSRFGTTDHEPGPPPSAEDMPVFLLAYEKSSGQPLGCGGLRELDKSTAEIKRVYVVPYARGSGVSGAILAA</sequence>
<dbReference type="SUPFAM" id="SSF55729">
    <property type="entry name" value="Acyl-CoA N-acyltransferases (Nat)"/>
    <property type="match status" value="1"/>
</dbReference>
<keyword evidence="4" id="KW-1185">Reference proteome</keyword>
<evidence type="ECO:0000256" key="1">
    <source>
        <dbReference type="SAM" id="MobiDB-lite"/>
    </source>
</evidence>
<feature type="domain" description="N-acetyltransferase" evidence="2">
    <location>
        <begin position="50"/>
        <end position="98"/>
    </location>
</feature>
<evidence type="ECO:0000313" key="3">
    <source>
        <dbReference type="EMBL" id="NKX52006.1"/>
    </source>
</evidence>
<dbReference type="InterPro" id="IPR000182">
    <property type="entry name" value="GNAT_dom"/>
</dbReference>
<comment type="caution">
    <text evidence="3">The sequence shown here is derived from an EMBL/GenBank/DDBJ whole genome shotgun (WGS) entry which is preliminary data.</text>
</comment>
<dbReference type="InterPro" id="IPR016181">
    <property type="entry name" value="Acyl_CoA_acyltransferase"/>
</dbReference>
<dbReference type="Pfam" id="PF00583">
    <property type="entry name" value="Acetyltransf_1"/>
    <property type="match status" value="1"/>
</dbReference>
<evidence type="ECO:0000259" key="2">
    <source>
        <dbReference type="Pfam" id="PF00583"/>
    </source>
</evidence>
<feature type="non-terminal residue" evidence="3">
    <location>
        <position position="100"/>
    </location>
</feature>
<organism evidence="3 4">
    <name type="scientific">Arthrobacter deserti</name>
    <dbReference type="NCBI Taxonomy" id="1742687"/>
    <lineage>
        <taxon>Bacteria</taxon>
        <taxon>Bacillati</taxon>
        <taxon>Actinomycetota</taxon>
        <taxon>Actinomycetes</taxon>
        <taxon>Micrococcales</taxon>
        <taxon>Micrococcaceae</taxon>
        <taxon>Arthrobacter</taxon>
    </lineage>
</organism>
<evidence type="ECO:0000313" key="4">
    <source>
        <dbReference type="Proteomes" id="UP000523795"/>
    </source>
</evidence>
<accession>A0ABX1JSJ1</accession>
<dbReference type="Proteomes" id="UP000523795">
    <property type="component" value="Unassembled WGS sequence"/>
</dbReference>
<dbReference type="EMBL" id="JAAZSR010000372">
    <property type="protein sequence ID" value="NKX52006.1"/>
    <property type="molecule type" value="Genomic_DNA"/>
</dbReference>